<dbReference type="InterPro" id="IPR001433">
    <property type="entry name" value="OxRdtase_FAD/NAD-bd"/>
</dbReference>
<dbReference type="SUPFAM" id="SSF52343">
    <property type="entry name" value="Ferredoxin reductase-like, C-terminal NADP-linked domain"/>
    <property type="match status" value="1"/>
</dbReference>
<dbReference type="InParanoid" id="E9H791"/>
<dbReference type="PhylomeDB" id="E9H791"/>
<evidence type="ECO:0000313" key="5">
    <source>
        <dbReference type="EMBL" id="EFX72338.1"/>
    </source>
</evidence>
<dbReference type="OMA" id="WIDFFIP"/>
<dbReference type="PRINTS" id="PR00410">
    <property type="entry name" value="PHEHYDRXLASE"/>
</dbReference>
<dbReference type="InterPro" id="IPR039261">
    <property type="entry name" value="FNR_nucleotide-bd"/>
</dbReference>
<gene>
    <name evidence="5" type="ORF">DAPPUDRAFT_59120</name>
</gene>
<keyword evidence="1" id="KW-0560">Oxidoreductase</keyword>
<dbReference type="Pfam" id="PF00175">
    <property type="entry name" value="NAD_binding_1"/>
    <property type="match status" value="1"/>
</dbReference>
<sequence length="278" mass="31724">MFSFKRKAVTAVGDHFKRTIKSYRQYAMSDASVIKIEVLSPTVLGLKLRVDDRNLTFFAGQWVDVFIPNITQVGGFSMCSPPSLMENSQQIDLAIKKSSWPPSEWVHSRCRAGDKVQIRVGGDFYYDPPSNSQIPDLVFIAGGVGINPLLSIMLQLKTLFQIKGNEDNLPKRITLLQCAKQKEELLFQETISELKNMLPKSFDYHYFVTRPTGSIEEYEDTRNVGRINEEDLAMVINKSQIDNLICFICGPPPMTDHFCSKLRNMGVLPSQIKYEKWW</sequence>
<dbReference type="STRING" id="6669.E9H791"/>
<dbReference type="PANTHER" id="PTHR46505:SF1">
    <property type="entry name" value="OXIDOREDUCTASE NAD-BINDING DOMAIN-CONTAINING PROTEIN 1"/>
    <property type="match status" value="1"/>
</dbReference>
<dbReference type="Gene3D" id="2.40.30.10">
    <property type="entry name" value="Translation factors"/>
    <property type="match status" value="1"/>
</dbReference>
<evidence type="ECO:0000259" key="4">
    <source>
        <dbReference type="PROSITE" id="PS51384"/>
    </source>
</evidence>
<dbReference type="Gene3D" id="3.40.50.80">
    <property type="entry name" value="Nucleotide-binding domain of ferredoxin-NADP reductase (FNR) module"/>
    <property type="match status" value="1"/>
</dbReference>
<dbReference type="Proteomes" id="UP000000305">
    <property type="component" value="Unassembled WGS sequence"/>
</dbReference>
<reference evidence="5 6" key="1">
    <citation type="journal article" date="2011" name="Science">
        <title>The ecoresponsive genome of Daphnia pulex.</title>
        <authorList>
            <person name="Colbourne J.K."/>
            <person name="Pfrender M.E."/>
            <person name="Gilbert D."/>
            <person name="Thomas W.K."/>
            <person name="Tucker A."/>
            <person name="Oakley T.H."/>
            <person name="Tokishita S."/>
            <person name="Aerts A."/>
            <person name="Arnold G.J."/>
            <person name="Basu M.K."/>
            <person name="Bauer D.J."/>
            <person name="Caceres C.E."/>
            <person name="Carmel L."/>
            <person name="Casola C."/>
            <person name="Choi J.H."/>
            <person name="Detter J.C."/>
            <person name="Dong Q."/>
            <person name="Dusheyko S."/>
            <person name="Eads B.D."/>
            <person name="Frohlich T."/>
            <person name="Geiler-Samerotte K.A."/>
            <person name="Gerlach D."/>
            <person name="Hatcher P."/>
            <person name="Jogdeo S."/>
            <person name="Krijgsveld J."/>
            <person name="Kriventseva E.V."/>
            <person name="Kultz D."/>
            <person name="Laforsch C."/>
            <person name="Lindquist E."/>
            <person name="Lopez J."/>
            <person name="Manak J.R."/>
            <person name="Muller J."/>
            <person name="Pangilinan J."/>
            <person name="Patwardhan R.P."/>
            <person name="Pitluck S."/>
            <person name="Pritham E.J."/>
            <person name="Rechtsteiner A."/>
            <person name="Rho M."/>
            <person name="Rogozin I.B."/>
            <person name="Sakarya O."/>
            <person name="Salamov A."/>
            <person name="Schaack S."/>
            <person name="Shapiro H."/>
            <person name="Shiga Y."/>
            <person name="Skalitzky C."/>
            <person name="Smith Z."/>
            <person name="Souvorov A."/>
            <person name="Sung W."/>
            <person name="Tang Z."/>
            <person name="Tsuchiya D."/>
            <person name="Tu H."/>
            <person name="Vos H."/>
            <person name="Wang M."/>
            <person name="Wolf Y.I."/>
            <person name="Yamagata H."/>
            <person name="Yamada T."/>
            <person name="Ye Y."/>
            <person name="Shaw J.R."/>
            <person name="Andrews J."/>
            <person name="Crease T.J."/>
            <person name="Tang H."/>
            <person name="Lucas S.M."/>
            <person name="Robertson H.M."/>
            <person name="Bork P."/>
            <person name="Koonin E.V."/>
            <person name="Zdobnov E.M."/>
            <person name="Grigoriev I.V."/>
            <person name="Lynch M."/>
            <person name="Boore J.L."/>
        </authorList>
    </citation>
    <scope>NUCLEOTIDE SEQUENCE [LARGE SCALE GENOMIC DNA]</scope>
</reference>
<keyword evidence="6" id="KW-1185">Reference proteome</keyword>
<feature type="domain" description="FAD-binding FR-type" evidence="4">
    <location>
        <begin position="26"/>
        <end position="136"/>
    </location>
</feature>
<dbReference type="SUPFAM" id="SSF63380">
    <property type="entry name" value="Riboflavin synthase domain-like"/>
    <property type="match status" value="1"/>
</dbReference>
<dbReference type="OrthoDB" id="436496at2759"/>
<dbReference type="EMBL" id="GL732600">
    <property type="protein sequence ID" value="EFX72338.1"/>
    <property type="molecule type" value="Genomic_DNA"/>
</dbReference>
<evidence type="ECO:0000256" key="2">
    <source>
        <dbReference type="ARBA" id="ARBA00023027"/>
    </source>
</evidence>
<evidence type="ECO:0000313" key="6">
    <source>
        <dbReference type="Proteomes" id="UP000000305"/>
    </source>
</evidence>
<dbReference type="InterPro" id="IPR017938">
    <property type="entry name" value="Riboflavin_synthase-like_b-brl"/>
</dbReference>
<keyword evidence="2" id="KW-0520">NAD</keyword>
<protein>
    <recommendedName>
        <fullName evidence="3">Oxidoreductase NAD-binding domain-containing protein 1</fullName>
    </recommendedName>
</protein>
<organism evidence="5 6">
    <name type="scientific">Daphnia pulex</name>
    <name type="common">Water flea</name>
    <dbReference type="NCBI Taxonomy" id="6669"/>
    <lineage>
        <taxon>Eukaryota</taxon>
        <taxon>Metazoa</taxon>
        <taxon>Ecdysozoa</taxon>
        <taxon>Arthropoda</taxon>
        <taxon>Crustacea</taxon>
        <taxon>Branchiopoda</taxon>
        <taxon>Diplostraca</taxon>
        <taxon>Cladocera</taxon>
        <taxon>Anomopoda</taxon>
        <taxon>Daphniidae</taxon>
        <taxon>Daphnia</taxon>
    </lineage>
</organism>
<dbReference type="eggNOG" id="KOG0534">
    <property type="taxonomic scope" value="Eukaryota"/>
</dbReference>
<accession>E9H791</accession>
<dbReference type="GO" id="GO:0016491">
    <property type="term" value="F:oxidoreductase activity"/>
    <property type="evidence" value="ECO:0007669"/>
    <property type="project" value="UniProtKB-KW"/>
</dbReference>
<dbReference type="PROSITE" id="PS51384">
    <property type="entry name" value="FAD_FR"/>
    <property type="match status" value="1"/>
</dbReference>
<dbReference type="InterPro" id="IPR052128">
    <property type="entry name" value="Oxidoreductase_NAD-binding"/>
</dbReference>
<evidence type="ECO:0000256" key="3">
    <source>
        <dbReference type="ARBA" id="ARBA00040516"/>
    </source>
</evidence>
<dbReference type="InterPro" id="IPR017927">
    <property type="entry name" value="FAD-bd_FR_type"/>
</dbReference>
<dbReference type="CDD" id="cd00322">
    <property type="entry name" value="FNR_like"/>
    <property type="match status" value="1"/>
</dbReference>
<proteinExistence type="predicted"/>
<evidence type="ECO:0000256" key="1">
    <source>
        <dbReference type="ARBA" id="ARBA00023002"/>
    </source>
</evidence>
<name>E9H791_DAPPU</name>
<dbReference type="HOGENOM" id="CLU_003827_7_1_1"/>
<dbReference type="KEGG" id="dpx:DAPPUDRAFT_59120"/>
<dbReference type="PANTHER" id="PTHR46505">
    <property type="entry name" value="OXIDOREDUCTASE NAD-BINDING DOMAIN-CONTAINING PROTEIN 1"/>
    <property type="match status" value="1"/>
</dbReference>
<dbReference type="AlphaFoldDB" id="E9H791"/>